<name>A0ABP1N2N7_XYLVO</name>
<feature type="region of interest" description="Disordered" evidence="1">
    <location>
        <begin position="271"/>
        <end position="296"/>
    </location>
</feature>
<feature type="region of interest" description="Disordered" evidence="1">
    <location>
        <begin position="153"/>
        <end position="175"/>
    </location>
</feature>
<keyword evidence="2" id="KW-0812">Transmembrane</keyword>
<evidence type="ECO:0000313" key="4">
    <source>
        <dbReference type="Proteomes" id="UP001642520"/>
    </source>
</evidence>
<sequence length="453" mass="51118">MIVLYGAMLIVSMIAACVGPFYYCKKSNKLRYDRSESLENKSPLVHIKVFHPHEEQSSSDIVPDVSESSQCSTDSNEIKETKQVVTEAESQIESQIVPANPLLQRRRYHKAQSSRIWSSALSNQLDIIRNSSSEICGTRRVVKAQIESQPINSASKSQNLLSTTRSESYDSRYNSSNSLVDDKVRKLSSAIVKKWKSLKKTLIRPRSNRLKVSNHLKTVNAQTLSVPIATLNLPNSPFQYSAILQRNRGIDVSTSTRLSASDTDVRTCKQEMKIREDKDDKKNEASKQNDLQNDHKSLINSDMETLQELMSLIKHHSVNGKLICDLSISGLAMNQTQLINLFEATSGSAKSASIVTSEEASIISTKFRKNSNELSSTKDSSYYEHPLQKFYINMPKIFKDLSISRLFLSREESERSNYDTPSMQAFDRSRTLSLSRNETSHLACPKITRKFVA</sequence>
<proteinExistence type="predicted"/>
<dbReference type="Proteomes" id="UP001642520">
    <property type="component" value="Unassembled WGS sequence"/>
</dbReference>
<gene>
    <name evidence="3" type="ORF">XYLVIOL_LOCUS1468</name>
</gene>
<keyword evidence="2" id="KW-1133">Transmembrane helix</keyword>
<evidence type="ECO:0000313" key="3">
    <source>
        <dbReference type="EMBL" id="CAL7935229.1"/>
    </source>
</evidence>
<organism evidence="3 4">
    <name type="scientific">Xylocopa violacea</name>
    <name type="common">Violet carpenter bee</name>
    <name type="synonym">Apis violacea</name>
    <dbReference type="NCBI Taxonomy" id="135666"/>
    <lineage>
        <taxon>Eukaryota</taxon>
        <taxon>Metazoa</taxon>
        <taxon>Ecdysozoa</taxon>
        <taxon>Arthropoda</taxon>
        <taxon>Hexapoda</taxon>
        <taxon>Insecta</taxon>
        <taxon>Pterygota</taxon>
        <taxon>Neoptera</taxon>
        <taxon>Endopterygota</taxon>
        <taxon>Hymenoptera</taxon>
        <taxon>Apocrita</taxon>
        <taxon>Aculeata</taxon>
        <taxon>Apoidea</taxon>
        <taxon>Anthophila</taxon>
        <taxon>Apidae</taxon>
        <taxon>Xylocopa</taxon>
        <taxon>Xylocopa</taxon>
    </lineage>
</organism>
<dbReference type="EMBL" id="CAXAJV020001283">
    <property type="protein sequence ID" value="CAL7935229.1"/>
    <property type="molecule type" value="Genomic_DNA"/>
</dbReference>
<accession>A0ABP1N2N7</accession>
<feature type="transmembrane region" description="Helical" evidence="2">
    <location>
        <begin position="6"/>
        <end position="24"/>
    </location>
</feature>
<keyword evidence="4" id="KW-1185">Reference proteome</keyword>
<protein>
    <submittedName>
        <fullName evidence="3">Uncharacterized protein</fullName>
    </submittedName>
</protein>
<comment type="caution">
    <text evidence="3">The sequence shown here is derived from an EMBL/GenBank/DDBJ whole genome shotgun (WGS) entry which is preliminary data.</text>
</comment>
<evidence type="ECO:0000256" key="1">
    <source>
        <dbReference type="SAM" id="MobiDB-lite"/>
    </source>
</evidence>
<keyword evidence="2" id="KW-0472">Membrane</keyword>
<reference evidence="3 4" key="1">
    <citation type="submission" date="2024-08" db="EMBL/GenBank/DDBJ databases">
        <authorList>
            <person name="Will J Nash"/>
            <person name="Angela Man"/>
            <person name="Seanna McTaggart"/>
            <person name="Kendall Baker"/>
            <person name="Tom Barker"/>
            <person name="Leah Catchpole"/>
            <person name="Alex Durrant"/>
            <person name="Karim Gharbi"/>
            <person name="Naomi Irish"/>
            <person name="Gemy Kaithakottil"/>
            <person name="Debby Ku"/>
            <person name="Aaliyah Providence"/>
            <person name="Felix Shaw"/>
            <person name="David Swarbreck"/>
            <person name="Chris Watkins"/>
            <person name="Ann M. McCartney"/>
            <person name="Giulio Formenti"/>
            <person name="Alice Mouton"/>
            <person name="Noel Vella"/>
            <person name="Bjorn M von Reumont"/>
            <person name="Adriana Vella"/>
            <person name="Wilfried Haerty"/>
        </authorList>
    </citation>
    <scope>NUCLEOTIDE SEQUENCE [LARGE SCALE GENOMIC DNA]</scope>
</reference>
<feature type="region of interest" description="Disordered" evidence="1">
    <location>
        <begin position="55"/>
        <end position="74"/>
    </location>
</feature>
<evidence type="ECO:0000256" key="2">
    <source>
        <dbReference type="SAM" id="Phobius"/>
    </source>
</evidence>